<feature type="compositionally biased region" description="Low complexity" evidence="1">
    <location>
        <begin position="335"/>
        <end position="344"/>
    </location>
</feature>
<evidence type="ECO:0000313" key="3">
    <source>
        <dbReference type="Proteomes" id="UP001055712"/>
    </source>
</evidence>
<sequence>MASPLQLLHGPTKLLVGSALSGLAADLALASSSPAFCYVHRPVYDEDTFKSVYGSTDEQVEAVVSHRLKLTRPVGFAAIHRISTFGNVTMIVCKHTGLSVLITVNKWLVAALEEEEKAEAEAREPDMAQLTMEDLNAACQRGVYNACVDLSVQTTRAGLDAGAVHHLHPALARKLIKDLRQSVVRKAQLPWYIRVPRVARTAVYTEATLCAADMAVSCVLDAYMLLLKAAGSRQQRLRRLAMRCGMHAVRAVVVLVAVAVGNGVGSASPRYRSLSMWLTSTAASFLANGYMLALMNRWAPPGPAPAGNLEPEPTHPLAGMVAHRGRGPPTVPAHQQQQQQQQQQRAGGVLLVGQAAQPDAAGAGAVVAAAAPAPHAAGEQLQAADGLQAQRAGAAGDAADAWAQRQAADAVAVMAEVQQQRNDAGVQAGAPDAAEPPVPAPQQRRVVGGPRLPERPVRRNAAVGPDAPAALNAGALPFAPGAPPPAAPATPQFRTDQRAPPETTGDSEDAELRGAASAAAISPGPHGGGGSSPGSSSRRGESPSSSADASSSMSQRLATAL</sequence>
<dbReference type="PANTHER" id="PTHR36074">
    <property type="entry name" value="ISOPENTENYL-DIPHOSPHATE DELTA-ISOMERASE"/>
    <property type="match status" value="1"/>
</dbReference>
<feature type="region of interest" description="Disordered" evidence="1">
    <location>
        <begin position="322"/>
        <end position="347"/>
    </location>
</feature>
<accession>A0A9D4Z0F8</accession>
<feature type="compositionally biased region" description="Low complexity" evidence="1">
    <location>
        <begin position="513"/>
        <end position="524"/>
    </location>
</feature>
<feature type="compositionally biased region" description="Low complexity" evidence="1">
    <location>
        <begin position="533"/>
        <end position="554"/>
    </location>
</feature>
<evidence type="ECO:0000256" key="1">
    <source>
        <dbReference type="SAM" id="MobiDB-lite"/>
    </source>
</evidence>
<comment type="caution">
    <text evidence="2">The sequence shown here is derived from an EMBL/GenBank/DDBJ whole genome shotgun (WGS) entry which is preliminary data.</text>
</comment>
<reference evidence="2" key="2">
    <citation type="submission" date="2020-11" db="EMBL/GenBank/DDBJ databases">
        <authorList>
            <person name="Cecchin M."/>
            <person name="Marcolungo L."/>
            <person name="Rossato M."/>
            <person name="Girolomoni L."/>
            <person name="Cosentino E."/>
            <person name="Cuine S."/>
            <person name="Li-Beisson Y."/>
            <person name="Delledonne M."/>
            <person name="Ballottari M."/>
        </authorList>
    </citation>
    <scope>NUCLEOTIDE SEQUENCE</scope>
    <source>
        <strain evidence="2">211/11P</strain>
        <tissue evidence="2">Whole cell</tissue>
    </source>
</reference>
<organism evidence="2 3">
    <name type="scientific">Chlorella vulgaris</name>
    <name type="common">Green alga</name>
    <dbReference type="NCBI Taxonomy" id="3077"/>
    <lineage>
        <taxon>Eukaryota</taxon>
        <taxon>Viridiplantae</taxon>
        <taxon>Chlorophyta</taxon>
        <taxon>core chlorophytes</taxon>
        <taxon>Trebouxiophyceae</taxon>
        <taxon>Chlorellales</taxon>
        <taxon>Chlorellaceae</taxon>
        <taxon>Chlorella clade</taxon>
        <taxon>Chlorella</taxon>
    </lineage>
</organism>
<gene>
    <name evidence="2" type="ORF">D9Q98_005975</name>
</gene>
<name>A0A9D4Z0F8_CHLVU</name>
<dbReference type="PANTHER" id="PTHR36074:SF1">
    <property type="entry name" value="ISOPENTENYL-DIPHOSPHATE DELTA-ISOMERASE"/>
    <property type="match status" value="1"/>
</dbReference>
<dbReference type="AlphaFoldDB" id="A0A9D4Z0F8"/>
<dbReference type="EMBL" id="SIDB01000002">
    <property type="protein sequence ID" value="KAI3436559.1"/>
    <property type="molecule type" value="Genomic_DNA"/>
</dbReference>
<proteinExistence type="predicted"/>
<keyword evidence="3" id="KW-1185">Reference proteome</keyword>
<dbReference type="OrthoDB" id="513910at2759"/>
<dbReference type="Proteomes" id="UP001055712">
    <property type="component" value="Unassembled WGS sequence"/>
</dbReference>
<reference evidence="2" key="1">
    <citation type="journal article" date="2019" name="Plant J.">
        <title>Chlorella vulgaris genome assembly and annotation reveals the molecular basis for metabolic acclimation to high light conditions.</title>
        <authorList>
            <person name="Cecchin M."/>
            <person name="Marcolungo L."/>
            <person name="Rossato M."/>
            <person name="Girolomoni L."/>
            <person name="Cosentino E."/>
            <person name="Cuine S."/>
            <person name="Li-Beisson Y."/>
            <person name="Delledonne M."/>
            <person name="Ballottari M."/>
        </authorList>
    </citation>
    <scope>NUCLEOTIDE SEQUENCE</scope>
    <source>
        <strain evidence="2">211/11P</strain>
    </source>
</reference>
<feature type="region of interest" description="Disordered" evidence="1">
    <location>
        <begin position="474"/>
        <end position="561"/>
    </location>
</feature>
<protein>
    <submittedName>
        <fullName evidence="2">Uncharacterized protein</fullName>
    </submittedName>
</protein>
<feature type="region of interest" description="Disordered" evidence="1">
    <location>
        <begin position="422"/>
        <end position="458"/>
    </location>
</feature>
<evidence type="ECO:0000313" key="2">
    <source>
        <dbReference type="EMBL" id="KAI3436559.1"/>
    </source>
</evidence>